<evidence type="ECO:0000313" key="3">
    <source>
        <dbReference type="Proteomes" id="UP000243978"/>
    </source>
</evidence>
<organism evidence="2 3">
    <name type="scientific">Litoreibacter ponti</name>
    <dbReference type="NCBI Taxonomy" id="1510457"/>
    <lineage>
        <taxon>Bacteria</taxon>
        <taxon>Pseudomonadati</taxon>
        <taxon>Pseudomonadota</taxon>
        <taxon>Alphaproteobacteria</taxon>
        <taxon>Rhodobacterales</taxon>
        <taxon>Roseobacteraceae</taxon>
        <taxon>Litoreibacter</taxon>
    </lineage>
</organism>
<feature type="region of interest" description="Disordered" evidence="1">
    <location>
        <begin position="155"/>
        <end position="197"/>
    </location>
</feature>
<name>A0A2T6BEV5_9RHOB</name>
<keyword evidence="3" id="KW-1185">Reference proteome</keyword>
<dbReference type="OrthoDB" id="8100830at2"/>
<reference evidence="2 3" key="1">
    <citation type="submission" date="2018-04" db="EMBL/GenBank/DDBJ databases">
        <title>Genomic Encyclopedia of Archaeal and Bacterial Type Strains, Phase II (KMG-II): from individual species to whole genera.</title>
        <authorList>
            <person name="Goeker M."/>
        </authorList>
    </citation>
    <scope>NUCLEOTIDE SEQUENCE [LARGE SCALE GENOMIC DNA]</scope>
    <source>
        <strain evidence="2 3">DSM 100977</strain>
    </source>
</reference>
<proteinExistence type="predicted"/>
<dbReference type="Pfam" id="PF11748">
    <property type="entry name" value="DUF3306"/>
    <property type="match status" value="1"/>
</dbReference>
<comment type="caution">
    <text evidence="2">The sequence shown here is derived from an EMBL/GenBank/DDBJ whole genome shotgun (WGS) entry which is preliminary data.</text>
</comment>
<sequence length="197" mass="21845">MSRVADKSDFWSRRKARVEAEQAAEAKAQEAVALEQAEAEKTDDELLAELGLPEPESLETGDDFSAFMAKTVPQRLRTRALRKLWLTNPTLANLDELVDYGQDFTDSAMAVENIQTAYQVGKGMLTHVQKMAEQALGTDEPEMAEPEEVLEVAETAPEEAPVEMAAAPEPESDTEHDDYAPAPRRRMRFDFDDAATA</sequence>
<dbReference type="Proteomes" id="UP000243978">
    <property type="component" value="Unassembled WGS sequence"/>
</dbReference>
<dbReference type="EMBL" id="QBKS01000002">
    <property type="protein sequence ID" value="PTX54602.1"/>
    <property type="molecule type" value="Genomic_DNA"/>
</dbReference>
<gene>
    <name evidence="2" type="ORF">C8N43_3419</name>
</gene>
<dbReference type="RefSeq" id="WP_107846917.1">
    <property type="nucleotide sequence ID" value="NZ_QBKS01000002.1"/>
</dbReference>
<protein>
    <submittedName>
        <fullName evidence="2">Uncharacterized protein DUF3306</fullName>
    </submittedName>
</protein>
<dbReference type="InterPro" id="IPR021735">
    <property type="entry name" value="DUF3306"/>
</dbReference>
<accession>A0A2T6BEV5</accession>
<dbReference type="AlphaFoldDB" id="A0A2T6BEV5"/>
<evidence type="ECO:0000313" key="2">
    <source>
        <dbReference type="EMBL" id="PTX54602.1"/>
    </source>
</evidence>
<evidence type="ECO:0000256" key="1">
    <source>
        <dbReference type="SAM" id="MobiDB-lite"/>
    </source>
</evidence>